<sequence>MLFRPVAPLRRKGTQNYSFRQRIPADLRERMAGMSLVVPIGPKTARCNITAKTETLRISLRTAIPSEVRQRQGELAAYFEALFASLRSSKPIALSHQQCVALAGAMFRNWASTERGRTTAVESDTLKPGTAWRVVDDPFELPGAWQAALNQLPAPEEVIDPLEELEPLFGRLVDHALRDRGLTEIDKPSRALALREFLRALRDGLEVQKRQAAGDFSPPPEAVRFPEWVAPKPVVVVDPPKPTGKASDKVSLKGLHGRWWAEAKIAGRSQSTHDSYQASINRFATFLKHDDPQRVTNADVVRFKDHRIASGASLKTVRDSDLVGLKALFNYAVANGLMASNPADGVKVLRSKKTQTRPKGFTIEEAEAILRKSLRHVRTPTEKPQTAAAKRWVPWLCAYTGARVGEVVQLRKEDVKQNGEWWTITITPEAGTVKDKEVREVVLHAHLVEQGFPDFVQASKPGHLFYAVKGDEDPRGKWKAVKNRLAAFAREVVPDERVAPNHGWRHAFKTRGREVGIEDSVLDAIGGWAPSTVGGRYGDVSLAAQVKAFEKFPRFKAED</sequence>
<evidence type="ECO:0000313" key="9">
    <source>
        <dbReference type="Proteomes" id="UP000644699"/>
    </source>
</evidence>
<dbReference type="PROSITE" id="PS51900">
    <property type="entry name" value="CB"/>
    <property type="match status" value="1"/>
</dbReference>
<organism evidence="8 9">
    <name type="scientific">Aureimonas endophytica</name>
    <dbReference type="NCBI Taxonomy" id="2027858"/>
    <lineage>
        <taxon>Bacteria</taxon>
        <taxon>Pseudomonadati</taxon>
        <taxon>Pseudomonadota</taxon>
        <taxon>Alphaproteobacteria</taxon>
        <taxon>Hyphomicrobiales</taxon>
        <taxon>Aurantimonadaceae</taxon>
        <taxon>Aureimonas</taxon>
    </lineage>
</organism>
<dbReference type="Pfam" id="PF20172">
    <property type="entry name" value="DUF6538"/>
    <property type="match status" value="1"/>
</dbReference>
<dbReference type="Pfam" id="PF13495">
    <property type="entry name" value="Phage_int_SAM_4"/>
    <property type="match status" value="1"/>
</dbReference>
<dbReference type="InterPro" id="IPR046668">
    <property type="entry name" value="DUF6538"/>
</dbReference>
<evidence type="ECO:0000313" key="8">
    <source>
        <dbReference type="EMBL" id="GGE23512.1"/>
    </source>
</evidence>
<dbReference type="Gene3D" id="1.10.150.130">
    <property type="match status" value="1"/>
</dbReference>
<keyword evidence="2" id="KW-0229">DNA integration</keyword>
<dbReference type="AlphaFoldDB" id="A0A917A4S9"/>
<dbReference type="InterPro" id="IPR002104">
    <property type="entry name" value="Integrase_catalytic"/>
</dbReference>
<evidence type="ECO:0000256" key="5">
    <source>
        <dbReference type="PROSITE-ProRule" id="PRU01248"/>
    </source>
</evidence>
<comment type="similarity">
    <text evidence="1">Belongs to the 'phage' integrase family.</text>
</comment>
<dbReference type="EMBL" id="BMIQ01000012">
    <property type="protein sequence ID" value="GGE23512.1"/>
    <property type="molecule type" value="Genomic_DNA"/>
</dbReference>
<reference evidence="8" key="2">
    <citation type="submission" date="2020-09" db="EMBL/GenBank/DDBJ databases">
        <authorList>
            <person name="Sun Q."/>
            <person name="Zhou Y."/>
        </authorList>
    </citation>
    <scope>NUCLEOTIDE SEQUENCE</scope>
    <source>
        <strain evidence="8">CGMCC 1.15367</strain>
    </source>
</reference>
<dbReference type="Proteomes" id="UP000644699">
    <property type="component" value="Unassembled WGS sequence"/>
</dbReference>
<proteinExistence type="inferred from homology"/>
<evidence type="ECO:0000256" key="3">
    <source>
        <dbReference type="ARBA" id="ARBA00023125"/>
    </source>
</evidence>
<name>A0A917A4S9_9HYPH</name>
<dbReference type="InterPro" id="IPR050090">
    <property type="entry name" value="Tyrosine_recombinase_XerCD"/>
</dbReference>
<dbReference type="InterPro" id="IPR004107">
    <property type="entry name" value="Integrase_SAM-like_N"/>
</dbReference>
<feature type="domain" description="Core-binding (CB)" evidence="7">
    <location>
        <begin position="250"/>
        <end position="333"/>
    </location>
</feature>
<evidence type="ECO:0000256" key="4">
    <source>
        <dbReference type="ARBA" id="ARBA00023172"/>
    </source>
</evidence>
<keyword evidence="4" id="KW-0233">DNA recombination</keyword>
<dbReference type="PROSITE" id="PS51898">
    <property type="entry name" value="TYR_RECOMBINASE"/>
    <property type="match status" value="1"/>
</dbReference>
<dbReference type="InterPro" id="IPR010998">
    <property type="entry name" value="Integrase_recombinase_N"/>
</dbReference>
<dbReference type="GO" id="GO:0015074">
    <property type="term" value="P:DNA integration"/>
    <property type="evidence" value="ECO:0007669"/>
    <property type="project" value="UniProtKB-KW"/>
</dbReference>
<evidence type="ECO:0000259" key="6">
    <source>
        <dbReference type="PROSITE" id="PS51898"/>
    </source>
</evidence>
<evidence type="ECO:0000259" key="7">
    <source>
        <dbReference type="PROSITE" id="PS51900"/>
    </source>
</evidence>
<keyword evidence="9" id="KW-1185">Reference proteome</keyword>
<evidence type="ECO:0000256" key="1">
    <source>
        <dbReference type="ARBA" id="ARBA00008857"/>
    </source>
</evidence>
<dbReference type="PANTHER" id="PTHR30349:SF41">
    <property type="entry name" value="INTEGRASE_RECOMBINASE PROTEIN MJ0367-RELATED"/>
    <property type="match status" value="1"/>
</dbReference>
<dbReference type="PANTHER" id="PTHR30349">
    <property type="entry name" value="PHAGE INTEGRASE-RELATED"/>
    <property type="match status" value="1"/>
</dbReference>
<dbReference type="SUPFAM" id="SSF56349">
    <property type="entry name" value="DNA breaking-rejoining enzymes"/>
    <property type="match status" value="1"/>
</dbReference>
<feature type="domain" description="Tyr recombinase" evidence="6">
    <location>
        <begin position="356"/>
        <end position="550"/>
    </location>
</feature>
<evidence type="ECO:0000256" key="2">
    <source>
        <dbReference type="ARBA" id="ARBA00022908"/>
    </source>
</evidence>
<reference evidence="8" key="1">
    <citation type="journal article" date="2014" name="Int. J. Syst. Evol. Microbiol.">
        <title>Complete genome sequence of Corynebacterium casei LMG S-19264T (=DSM 44701T), isolated from a smear-ripened cheese.</title>
        <authorList>
            <consortium name="US DOE Joint Genome Institute (JGI-PGF)"/>
            <person name="Walter F."/>
            <person name="Albersmeier A."/>
            <person name="Kalinowski J."/>
            <person name="Ruckert C."/>
        </authorList>
    </citation>
    <scope>NUCLEOTIDE SEQUENCE</scope>
    <source>
        <strain evidence="8">CGMCC 1.15367</strain>
    </source>
</reference>
<dbReference type="InterPro" id="IPR044068">
    <property type="entry name" value="CB"/>
</dbReference>
<accession>A0A917A4S9</accession>
<dbReference type="RefSeq" id="WP_188913178.1">
    <property type="nucleotide sequence ID" value="NZ_BMIQ01000012.1"/>
</dbReference>
<keyword evidence="3 5" id="KW-0238">DNA-binding</keyword>
<dbReference type="InterPro" id="IPR011010">
    <property type="entry name" value="DNA_brk_join_enz"/>
</dbReference>
<dbReference type="Gene3D" id="1.10.443.10">
    <property type="entry name" value="Intergrase catalytic core"/>
    <property type="match status" value="1"/>
</dbReference>
<evidence type="ECO:0008006" key="10">
    <source>
        <dbReference type="Google" id="ProtNLM"/>
    </source>
</evidence>
<protein>
    <recommendedName>
        <fullName evidence="10">Site-specific recombinase XerD</fullName>
    </recommendedName>
</protein>
<dbReference type="GO" id="GO:0006310">
    <property type="term" value="P:DNA recombination"/>
    <property type="evidence" value="ECO:0007669"/>
    <property type="project" value="UniProtKB-KW"/>
</dbReference>
<dbReference type="InterPro" id="IPR013762">
    <property type="entry name" value="Integrase-like_cat_sf"/>
</dbReference>
<comment type="caution">
    <text evidence="8">The sequence shown here is derived from an EMBL/GenBank/DDBJ whole genome shotgun (WGS) entry which is preliminary data.</text>
</comment>
<gene>
    <name evidence="8" type="ORF">GCM10011390_48660</name>
</gene>
<dbReference type="GO" id="GO:0003677">
    <property type="term" value="F:DNA binding"/>
    <property type="evidence" value="ECO:0007669"/>
    <property type="project" value="UniProtKB-UniRule"/>
</dbReference>